<dbReference type="InterPro" id="IPR042221">
    <property type="entry name" value="Leu/Phe-tRNA_Trfase_N"/>
</dbReference>
<evidence type="ECO:0000256" key="13">
    <source>
        <dbReference type="ARBA" id="ARBA00077165"/>
    </source>
</evidence>
<proteinExistence type="inferred from homology"/>
<keyword evidence="3 15" id="KW-0808">Transferase</keyword>
<gene>
    <name evidence="15" type="primary">aat</name>
    <name evidence="16" type="ORF">C4K68_11550</name>
</gene>
<dbReference type="GO" id="GO:0030163">
    <property type="term" value="P:protein catabolic process"/>
    <property type="evidence" value="ECO:0007669"/>
    <property type="project" value="UniProtKB-UniRule"/>
</dbReference>
<comment type="caution">
    <text evidence="16">The sequence shown here is derived from an EMBL/GenBank/DDBJ whole genome shotgun (WGS) entry which is preliminary data.</text>
</comment>
<evidence type="ECO:0000256" key="12">
    <source>
        <dbReference type="ARBA" id="ARBA00077136"/>
    </source>
</evidence>
<keyword evidence="2 15" id="KW-0963">Cytoplasm</keyword>
<dbReference type="HAMAP" id="MF_00688">
    <property type="entry name" value="Leu_Phe_trans"/>
    <property type="match status" value="1"/>
</dbReference>
<comment type="catalytic activity">
    <reaction evidence="6 15">
        <text>N-terminal L-arginyl-[protein] + L-leucyl-tRNA(Leu) = N-terminal L-leucyl-L-arginyl-[protein] + tRNA(Leu) + H(+)</text>
        <dbReference type="Rhea" id="RHEA:50416"/>
        <dbReference type="Rhea" id="RHEA-COMP:9613"/>
        <dbReference type="Rhea" id="RHEA-COMP:9622"/>
        <dbReference type="Rhea" id="RHEA-COMP:12672"/>
        <dbReference type="Rhea" id="RHEA-COMP:12673"/>
        <dbReference type="ChEBI" id="CHEBI:15378"/>
        <dbReference type="ChEBI" id="CHEBI:64719"/>
        <dbReference type="ChEBI" id="CHEBI:78442"/>
        <dbReference type="ChEBI" id="CHEBI:78494"/>
        <dbReference type="ChEBI" id="CHEBI:133044"/>
        <dbReference type="EC" id="2.3.2.6"/>
    </reaction>
</comment>
<dbReference type="AlphaFoldDB" id="A0A2S5KQU0"/>
<sequence>MLHWLDERLWFPPTTQAMRDPDGLLAAGGDLRPERLIYAYQRGIFPWYNDDSPILWWSPAPRFVLQPGQLYINRTLNKVIRHQPFTISINRAFPSVIRLCAETKREGQNGTWIHPEMVDAYCTLHQQGWSHSVEAWSGNQLVGGLYGMAIGRVFYGESMFSLQSNASKVAFALWAQLLFELGCELIDCQMKTEHMQKLGGQAVTRKAFEALLISAKKEPSYLKQRLSPLNGIALLAQDLSNAT</sequence>
<dbReference type="InterPro" id="IPR016181">
    <property type="entry name" value="Acyl_CoA_acyltransferase"/>
</dbReference>
<evidence type="ECO:0000256" key="2">
    <source>
        <dbReference type="ARBA" id="ARBA00022490"/>
    </source>
</evidence>
<accession>A0A2S5KQU0</accession>
<dbReference type="OrthoDB" id="9790282at2"/>
<evidence type="ECO:0000256" key="3">
    <source>
        <dbReference type="ARBA" id="ARBA00022679"/>
    </source>
</evidence>
<evidence type="ECO:0000256" key="8">
    <source>
        <dbReference type="ARBA" id="ARBA00054043"/>
    </source>
</evidence>
<dbReference type="PANTHER" id="PTHR30098">
    <property type="entry name" value="LEUCYL/PHENYLALANYL-TRNA--PROTEIN TRANSFERASE"/>
    <property type="match status" value="1"/>
</dbReference>
<evidence type="ECO:0000256" key="4">
    <source>
        <dbReference type="ARBA" id="ARBA00023315"/>
    </source>
</evidence>
<dbReference type="Pfam" id="PF03588">
    <property type="entry name" value="Leu_Phe_trans"/>
    <property type="match status" value="1"/>
</dbReference>
<dbReference type="GO" id="GO:0008914">
    <property type="term" value="F:leucyl-tRNA--protein transferase activity"/>
    <property type="evidence" value="ECO:0007669"/>
    <property type="project" value="UniProtKB-UniRule"/>
</dbReference>
<comment type="function">
    <text evidence="8 15">Functions in the N-end rule pathway of protein degradation where it conjugates Leu, Phe and, less efficiently, Met from aminoacyl-tRNAs to the N-termini of proteins containing an N-terminal arginine or lysine.</text>
</comment>
<evidence type="ECO:0000256" key="6">
    <source>
        <dbReference type="ARBA" id="ARBA00050652"/>
    </source>
</evidence>
<evidence type="ECO:0000256" key="9">
    <source>
        <dbReference type="ARBA" id="ARBA00061535"/>
    </source>
</evidence>
<dbReference type="NCBIfam" id="TIGR00667">
    <property type="entry name" value="aat"/>
    <property type="match status" value="1"/>
</dbReference>
<comment type="similarity">
    <text evidence="9 15">Belongs to the L/F-transferase family.</text>
</comment>
<dbReference type="PANTHER" id="PTHR30098:SF2">
    <property type="entry name" value="LEUCYL_PHENYLALANYL-TRNA--PROTEIN TRANSFERASE"/>
    <property type="match status" value="1"/>
</dbReference>
<evidence type="ECO:0000256" key="15">
    <source>
        <dbReference type="HAMAP-Rule" id="MF_00688"/>
    </source>
</evidence>
<evidence type="ECO:0000256" key="5">
    <source>
        <dbReference type="ARBA" id="ARBA00050607"/>
    </source>
</evidence>
<evidence type="ECO:0000256" key="14">
    <source>
        <dbReference type="ARBA" id="ARBA00083640"/>
    </source>
</evidence>
<comment type="catalytic activity">
    <reaction evidence="5 15">
        <text>L-phenylalanyl-tRNA(Phe) + an N-terminal L-alpha-aminoacyl-[protein] = an N-terminal L-phenylalanyl-L-alpha-aminoacyl-[protein] + tRNA(Phe)</text>
        <dbReference type="Rhea" id="RHEA:43632"/>
        <dbReference type="Rhea" id="RHEA-COMP:9668"/>
        <dbReference type="Rhea" id="RHEA-COMP:9699"/>
        <dbReference type="Rhea" id="RHEA-COMP:10636"/>
        <dbReference type="Rhea" id="RHEA-COMP:10637"/>
        <dbReference type="ChEBI" id="CHEBI:78442"/>
        <dbReference type="ChEBI" id="CHEBI:78531"/>
        <dbReference type="ChEBI" id="CHEBI:78597"/>
        <dbReference type="ChEBI" id="CHEBI:83561"/>
        <dbReference type="EC" id="2.3.2.6"/>
    </reaction>
</comment>
<evidence type="ECO:0000313" key="16">
    <source>
        <dbReference type="EMBL" id="PPC77052.1"/>
    </source>
</evidence>
<evidence type="ECO:0000313" key="17">
    <source>
        <dbReference type="Proteomes" id="UP000238196"/>
    </source>
</evidence>
<dbReference type="InterPro" id="IPR042203">
    <property type="entry name" value="Leu/Phe-tRNA_Trfase_C"/>
</dbReference>
<dbReference type="Gene3D" id="3.40.630.70">
    <property type="entry name" value="Leucyl/phenylalanyl-tRNA-protein transferase, C-terminal domain"/>
    <property type="match status" value="1"/>
</dbReference>
<comment type="catalytic activity">
    <reaction evidence="7 15">
        <text>N-terminal L-lysyl-[protein] + L-leucyl-tRNA(Leu) = N-terminal L-leucyl-L-lysyl-[protein] + tRNA(Leu) + H(+)</text>
        <dbReference type="Rhea" id="RHEA:12340"/>
        <dbReference type="Rhea" id="RHEA-COMP:9613"/>
        <dbReference type="Rhea" id="RHEA-COMP:9622"/>
        <dbReference type="Rhea" id="RHEA-COMP:12670"/>
        <dbReference type="Rhea" id="RHEA-COMP:12671"/>
        <dbReference type="ChEBI" id="CHEBI:15378"/>
        <dbReference type="ChEBI" id="CHEBI:65249"/>
        <dbReference type="ChEBI" id="CHEBI:78442"/>
        <dbReference type="ChEBI" id="CHEBI:78494"/>
        <dbReference type="ChEBI" id="CHEBI:133043"/>
        <dbReference type="EC" id="2.3.2.6"/>
    </reaction>
</comment>
<keyword evidence="4 15" id="KW-0012">Acyltransferase</keyword>
<dbReference type="GO" id="GO:0005737">
    <property type="term" value="C:cytoplasm"/>
    <property type="evidence" value="ECO:0007669"/>
    <property type="project" value="UniProtKB-SubCell"/>
</dbReference>
<evidence type="ECO:0000256" key="10">
    <source>
        <dbReference type="ARBA" id="ARBA00066767"/>
    </source>
</evidence>
<evidence type="ECO:0000256" key="7">
    <source>
        <dbReference type="ARBA" id="ARBA00051538"/>
    </source>
</evidence>
<dbReference type="Proteomes" id="UP000238196">
    <property type="component" value="Unassembled WGS sequence"/>
</dbReference>
<dbReference type="InterPro" id="IPR004616">
    <property type="entry name" value="Leu/Phe-tRNA_Trfase"/>
</dbReference>
<dbReference type="SUPFAM" id="SSF55729">
    <property type="entry name" value="Acyl-CoA N-acyltransferases (Nat)"/>
    <property type="match status" value="1"/>
</dbReference>
<evidence type="ECO:0000256" key="1">
    <source>
        <dbReference type="ARBA" id="ARBA00004496"/>
    </source>
</evidence>
<dbReference type="EMBL" id="PRLP01000035">
    <property type="protein sequence ID" value="PPC77052.1"/>
    <property type="molecule type" value="Genomic_DNA"/>
</dbReference>
<organism evidence="16 17">
    <name type="scientific">Proteobacteria bacterium 228</name>
    <dbReference type="NCBI Taxonomy" id="2083153"/>
    <lineage>
        <taxon>Bacteria</taxon>
        <taxon>Pseudomonadati</taxon>
        <taxon>Pseudomonadota</taxon>
    </lineage>
</organism>
<dbReference type="FunFam" id="3.30.70.3550:FF:000001">
    <property type="entry name" value="Leucyl/phenylalanyl-tRNA--protein transferase"/>
    <property type="match status" value="1"/>
</dbReference>
<dbReference type="Gene3D" id="3.30.70.3550">
    <property type="entry name" value="Leucyl/phenylalanyl-tRNA-protein transferase, N-terminal domain"/>
    <property type="match status" value="1"/>
</dbReference>
<protein>
    <recommendedName>
        <fullName evidence="11 15">Leucyl/phenylalanyl-tRNA--protein transferase</fullName>
        <ecNumber evidence="10 15">2.3.2.6</ecNumber>
    </recommendedName>
    <alternativeName>
        <fullName evidence="12 15">L/F-transferase</fullName>
    </alternativeName>
    <alternativeName>
        <fullName evidence="13 15">Leucyltransferase</fullName>
    </alternativeName>
    <alternativeName>
        <fullName evidence="14 15">Phenyalanyltransferase</fullName>
    </alternativeName>
</protein>
<reference evidence="16 17" key="1">
    <citation type="submission" date="2018-02" db="EMBL/GenBank/DDBJ databases">
        <title>novel marine gammaproteobacteria from coastal saline agro ecosystem.</title>
        <authorList>
            <person name="Krishnan R."/>
            <person name="Ramesh Kumar N."/>
        </authorList>
    </citation>
    <scope>NUCLEOTIDE SEQUENCE [LARGE SCALE GENOMIC DNA]</scope>
    <source>
        <strain evidence="16 17">228</strain>
    </source>
</reference>
<comment type="subcellular location">
    <subcellularLocation>
        <location evidence="1 15">Cytoplasm</location>
    </subcellularLocation>
</comment>
<dbReference type="EC" id="2.3.2.6" evidence="10 15"/>
<name>A0A2S5KQU0_9PROT</name>
<evidence type="ECO:0000256" key="11">
    <source>
        <dbReference type="ARBA" id="ARBA00074372"/>
    </source>
</evidence>